<dbReference type="PANTHER" id="PTHR47123:SF15">
    <property type="entry name" value="F-BOX PROTEIN SKIP23"/>
    <property type="match status" value="1"/>
</dbReference>
<dbReference type="Proteomes" id="UP000265520">
    <property type="component" value="Unassembled WGS sequence"/>
</dbReference>
<reference evidence="2 3" key="1">
    <citation type="journal article" date="2018" name="Front. Plant Sci.">
        <title>Red Clover (Trifolium pratense) and Zigzag Clover (T. medium) - A Picture of Genomic Similarities and Differences.</title>
        <authorList>
            <person name="Dluhosova J."/>
            <person name="Istvanek J."/>
            <person name="Nedelnik J."/>
            <person name="Repkova J."/>
        </authorList>
    </citation>
    <scope>NUCLEOTIDE SEQUENCE [LARGE SCALE GENOMIC DNA]</scope>
    <source>
        <strain evidence="3">cv. 10/8</strain>
        <tissue evidence="2">Leaf</tissue>
    </source>
</reference>
<accession>A0A392N0Q8</accession>
<keyword evidence="3" id="KW-1185">Reference proteome</keyword>
<comment type="caution">
    <text evidence="2">The sequence shown here is derived from an EMBL/GenBank/DDBJ whole genome shotgun (WGS) entry which is preliminary data.</text>
</comment>
<feature type="domain" description="KIB1-4 beta-propeller" evidence="1">
    <location>
        <begin position="6"/>
        <end position="129"/>
    </location>
</feature>
<dbReference type="EMBL" id="LXQA010023413">
    <property type="protein sequence ID" value="MCH92769.1"/>
    <property type="molecule type" value="Genomic_DNA"/>
</dbReference>
<dbReference type="AlphaFoldDB" id="A0A392N0Q8"/>
<evidence type="ECO:0000313" key="3">
    <source>
        <dbReference type="Proteomes" id="UP000265520"/>
    </source>
</evidence>
<sequence length="176" mass="19739">MQTNLGDICLFKGQPYAVDDSGRTIRVGPDNSSVQLVAEPLVDGGGLRKLLVESEGDLLLADIHDRLYIDFPCHDPIRIDLFKLNEKEKKWVKLTNLGDRVLFLGECCSFTVSASDLCGSKGNCVILLDNLIESWTKMRPETCILHLDEGRLSLLSDDPEYSNLFWPPPEWIVKSC</sequence>
<dbReference type="InterPro" id="IPR005174">
    <property type="entry name" value="KIB1-4_b-propeller"/>
</dbReference>
<evidence type="ECO:0000259" key="1">
    <source>
        <dbReference type="Pfam" id="PF03478"/>
    </source>
</evidence>
<dbReference type="InterPro" id="IPR051304">
    <property type="entry name" value="SCF_F-box_domain"/>
</dbReference>
<name>A0A392N0Q8_9FABA</name>
<dbReference type="PANTHER" id="PTHR47123">
    <property type="entry name" value="F-BOX PROTEIN SKIP23"/>
    <property type="match status" value="1"/>
</dbReference>
<dbReference type="Pfam" id="PF03478">
    <property type="entry name" value="Beta-prop_KIB1-4"/>
    <property type="match status" value="1"/>
</dbReference>
<organism evidence="2 3">
    <name type="scientific">Trifolium medium</name>
    <dbReference type="NCBI Taxonomy" id="97028"/>
    <lineage>
        <taxon>Eukaryota</taxon>
        <taxon>Viridiplantae</taxon>
        <taxon>Streptophyta</taxon>
        <taxon>Embryophyta</taxon>
        <taxon>Tracheophyta</taxon>
        <taxon>Spermatophyta</taxon>
        <taxon>Magnoliopsida</taxon>
        <taxon>eudicotyledons</taxon>
        <taxon>Gunneridae</taxon>
        <taxon>Pentapetalae</taxon>
        <taxon>rosids</taxon>
        <taxon>fabids</taxon>
        <taxon>Fabales</taxon>
        <taxon>Fabaceae</taxon>
        <taxon>Papilionoideae</taxon>
        <taxon>50 kb inversion clade</taxon>
        <taxon>NPAAA clade</taxon>
        <taxon>Hologalegina</taxon>
        <taxon>IRL clade</taxon>
        <taxon>Trifolieae</taxon>
        <taxon>Trifolium</taxon>
    </lineage>
</organism>
<protein>
    <submittedName>
        <fullName evidence="2">F-box protein</fullName>
    </submittedName>
</protein>
<gene>
    <name evidence="2" type="ORF">A2U01_0013712</name>
</gene>
<proteinExistence type="predicted"/>
<evidence type="ECO:0000313" key="2">
    <source>
        <dbReference type="EMBL" id="MCH92769.1"/>
    </source>
</evidence>